<dbReference type="InterPro" id="IPR051450">
    <property type="entry name" value="Gfo/Idh/MocA_Oxidoreductases"/>
</dbReference>
<dbReference type="PANTHER" id="PTHR43377:SF1">
    <property type="entry name" value="BILIVERDIN REDUCTASE A"/>
    <property type="match status" value="1"/>
</dbReference>
<comment type="caution">
    <text evidence="2">The sequence shown here is derived from an EMBL/GenBank/DDBJ whole genome shotgun (WGS) entry which is preliminary data.</text>
</comment>
<dbReference type="InterPro" id="IPR036291">
    <property type="entry name" value="NAD(P)-bd_dom_sf"/>
</dbReference>
<dbReference type="Pfam" id="PF01408">
    <property type="entry name" value="GFO_IDH_MocA"/>
    <property type="match status" value="1"/>
</dbReference>
<dbReference type="InterPro" id="IPR000683">
    <property type="entry name" value="Gfo/Idh/MocA-like_OxRdtase_N"/>
</dbReference>
<sequence length="324" mass="36302">MQKIYIIGAGQLGSRHLQALKHVRLPLAITVIDPSADSLAVARERYDAFATGQHIHQIEYTQHIPHSSEQIDLAIVATNANIRKEVVTEALQNNCIKYMILEKLLFQKSADFRETDRLLSEVGTTAWVNCSMRVMPFYRAAKQEIAGNKILYQVTGSQYGLVTNAIHYLDHIAYLTGALDYELDTAMLDYPPIPSKRKGYLELSGNLTARYADGSMGVITCYPGGNAPVQVEILSQNVRMIVREAEGKAWVSRAGEDWQWTEADARILYQSEMTAGLVEDILGQGTCNLTPYRDSVKVHLNLLEPLLSFLNNYTQEKSALYPFT</sequence>
<reference evidence="2 3" key="1">
    <citation type="submission" date="2023-07" db="EMBL/GenBank/DDBJ databases">
        <title>The novel representative of Negativicutes class, Anaeroselena agilis gen. nov. sp. nov.</title>
        <authorList>
            <person name="Prokofeva M.I."/>
            <person name="Elcheninov A.G."/>
            <person name="Klyukina A."/>
            <person name="Kublanov I.V."/>
            <person name="Frolov E.N."/>
            <person name="Podosokorskaya O.A."/>
        </authorList>
    </citation>
    <scope>NUCLEOTIDE SEQUENCE [LARGE SCALE GENOMIC DNA]</scope>
    <source>
        <strain evidence="2 3">4137-cl</strain>
    </source>
</reference>
<feature type="domain" description="Gfo/Idh/MocA-like oxidoreductase N-terminal" evidence="1">
    <location>
        <begin position="3"/>
        <end position="129"/>
    </location>
</feature>
<dbReference type="EMBL" id="JAUOZS010000001">
    <property type="protein sequence ID" value="MDT8903848.1"/>
    <property type="molecule type" value="Genomic_DNA"/>
</dbReference>
<evidence type="ECO:0000313" key="3">
    <source>
        <dbReference type="Proteomes" id="UP001254848"/>
    </source>
</evidence>
<accession>A0ABU3P4A4</accession>
<name>A0ABU3P4A4_9FIRM</name>
<proteinExistence type="predicted"/>
<dbReference type="SUPFAM" id="SSF51735">
    <property type="entry name" value="NAD(P)-binding Rossmann-fold domains"/>
    <property type="match status" value="1"/>
</dbReference>
<dbReference type="Proteomes" id="UP001254848">
    <property type="component" value="Unassembled WGS sequence"/>
</dbReference>
<organism evidence="2 3">
    <name type="scientific">Anaeroselena agilis</name>
    <dbReference type="NCBI Taxonomy" id="3063788"/>
    <lineage>
        <taxon>Bacteria</taxon>
        <taxon>Bacillati</taxon>
        <taxon>Bacillota</taxon>
        <taxon>Negativicutes</taxon>
        <taxon>Acetonemataceae</taxon>
        <taxon>Anaeroselena</taxon>
    </lineage>
</organism>
<dbReference type="Gene3D" id="3.40.50.720">
    <property type="entry name" value="NAD(P)-binding Rossmann-like Domain"/>
    <property type="match status" value="1"/>
</dbReference>
<evidence type="ECO:0000259" key="1">
    <source>
        <dbReference type="Pfam" id="PF01408"/>
    </source>
</evidence>
<keyword evidence="3" id="KW-1185">Reference proteome</keyword>
<dbReference type="RefSeq" id="WP_413782290.1">
    <property type="nucleotide sequence ID" value="NZ_JAUOZS010000001.1"/>
</dbReference>
<dbReference type="PANTHER" id="PTHR43377">
    <property type="entry name" value="BILIVERDIN REDUCTASE A"/>
    <property type="match status" value="1"/>
</dbReference>
<gene>
    <name evidence="2" type="ORF">Q4T40_21670</name>
</gene>
<protein>
    <submittedName>
        <fullName evidence="2">Gfo/Idh/MocA family oxidoreductase</fullName>
    </submittedName>
</protein>
<evidence type="ECO:0000313" key="2">
    <source>
        <dbReference type="EMBL" id="MDT8903848.1"/>
    </source>
</evidence>